<reference evidence="12 13" key="1">
    <citation type="submission" date="2015-04" db="EMBL/GenBank/DDBJ databases">
        <authorList>
            <person name="Syromyatnikov M.Y."/>
            <person name="Popov V.N."/>
        </authorList>
    </citation>
    <scope>NUCLEOTIDE SEQUENCE [LARGE SCALE GENOMIC DNA]</scope>
</reference>
<dbReference type="Gene3D" id="2.40.50.90">
    <property type="match status" value="1"/>
</dbReference>
<dbReference type="STRING" id="568069.A0A1J1IMS3"/>
<dbReference type="Proteomes" id="UP000183832">
    <property type="component" value="Unassembled WGS sequence"/>
</dbReference>
<dbReference type="Gene3D" id="3.40.50.300">
    <property type="entry name" value="P-loop containing nucleotide triphosphate hydrolases"/>
    <property type="match status" value="1"/>
</dbReference>
<evidence type="ECO:0000256" key="1">
    <source>
        <dbReference type="ARBA" id="ARBA00012552"/>
    </source>
</evidence>
<dbReference type="GO" id="GO:0042078">
    <property type="term" value="P:germ-line stem cell division"/>
    <property type="evidence" value="ECO:0007669"/>
    <property type="project" value="TreeGrafter"/>
</dbReference>
<feature type="domain" description="Helicase ATP-binding" evidence="11">
    <location>
        <begin position="311"/>
        <end position="491"/>
    </location>
</feature>
<dbReference type="PROSITE" id="PS51192">
    <property type="entry name" value="HELICASE_ATP_BIND_1"/>
    <property type="match status" value="1"/>
</dbReference>
<dbReference type="EMBL" id="CVRI01000055">
    <property type="protein sequence ID" value="CRL01042.1"/>
    <property type="molecule type" value="Genomic_DNA"/>
</dbReference>
<keyword evidence="4" id="KW-0378">Hydrolase</keyword>
<dbReference type="SMART" id="SM00333">
    <property type="entry name" value="TUDOR"/>
    <property type="match status" value="3"/>
</dbReference>
<keyword evidence="2" id="KW-0677">Repeat</keyword>
<evidence type="ECO:0000313" key="13">
    <source>
        <dbReference type="Proteomes" id="UP000183832"/>
    </source>
</evidence>
<dbReference type="CDD" id="cd20379">
    <property type="entry name" value="Tudor_dTUD-like"/>
    <property type="match status" value="1"/>
</dbReference>
<dbReference type="InterPro" id="IPR027417">
    <property type="entry name" value="P-loop_NTPase"/>
</dbReference>
<feature type="coiled-coil region" evidence="8">
    <location>
        <begin position="1329"/>
        <end position="1363"/>
    </location>
</feature>
<sequence length="1414" mass="165010">MFELIKVVTCLSYKLQVYSHEIMPNLSPGEIVAVFYKKWNKWIRAKISGSKEESKTLKLFLIDHGHYIHFDASKSESKSLQKIPKHLKMVTPIILQGSLGLTSVQIVKDRATLKDISDPVKVWDHKAIEFVKRFHEHRDCYDFSFLLQEKRSDHIHVGELIANNRNRPEIILIGDKLISNGFAVKDNMKDSHLKPTKQQVLLNSNPDQVDNKKKSSKMSDFSSKYNKKEETEMLNNSEALCNIQDISIRKPRLEIFKPTTESKEPFTSITDIFLYGKNQKKAYEAFNEVPKEWKNKEKLSESFGKLQSYIWPQIYSDLPVMIVNDNKNSSHLLYLPPLINLIEKNRRNIESDGMGPIAIIVTKSVADVKVIFNYCSFMFPDLMIVELVKMMDKKVEIINGCDLLISTPAAFNRLIKGVSFNIIDKNRIKHLVLDRVDEILAEFKNELKSVMKYCTNGSSNTEKNPQIIVTASMWTKHLEYFMNSFNQNKLILCIKNFIEVAAFIGCKMKLELSLDIKHRIFKLANELKKEFDEKTEKKILVVAKTEKNLTELSKELKELGINFQFVDEKNYNNFEECFGLLLISDRILDKAKIRNVEHLIHFDFTNRNSFSRRFDSMAENFYKMAESKIKNPSISSTIFVSDENTSELTKLIKFLNAGKIWNIPENILKTVEKINNYNELSKSEQKVRICDGVWQYGSCKDSLCLFRHHLFKELDQPSAHLIDESVIKFEIMSIRNPTSFIIKIISHNISHSKMISLEQENKKTESFLDEDFQEFFNEKEKQQRTELKVGQTYAVFTDSKWHRCELIEITNKKIVKVYLIDIGVEIPCNESKLFQLPNRFMIIKPLICKLKVLNLVPIDRERFWDSDANAEISNLIKLSKIFICRIQMAVRDILFTESFDAVDDKTGVHNLRLRKKMLEMNICSVDESVGEKLRSIIKDVGILYDTKDLRNDSAKENSSENYEKICEIENWKQLSFKSCYKIKITHFINPESFLVILPSSSNKVLENALKKIENFNLCEPLRKFEIGGVCGVHREIFYRGKIIQLGSVDDDDDIQVLLADYGDVIKCKKSELMELPNELASRISFQVIHCRMVGVRPKFNMKLWPQLQRQYIMNLISEYDELLKICVIKRNEKGHDMSKLGMNSYDVLLFDFRNGSHIDDIIVNKKFADREKIMNCEEINAIIESEVNDNCYEMVTNGKQDNELSEDQKDYHLEILKRLLENKLAENSPIEEKQGIVEKTYEKNPSLSPSKPDELPLQKVVPMNYIYKQPRIDWWQNDVVVYLLISAVDCENYSLMLSRFKGNFTDNFDYEDLFDDEDEFEISDNGAKMKLEKDEKHKWQTKMKELETKLHEIECENSQLSRKKKKCLLEESSRRNSDELERLKSNLIDSQGVVQEEHNRLAETSRDLEERIKY</sequence>
<dbReference type="InterPro" id="IPR002999">
    <property type="entry name" value="Tudor"/>
</dbReference>
<evidence type="ECO:0000256" key="7">
    <source>
        <dbReference type="ARBA" id="ARBA00047984"/>
    </source>
</evidence>
<dbReference type="GO" id="GO:0016787">
    <property type="term" value="F:hydrolase activity"/>
    <property type="evidence" value="ECO:0007669"/>
    <property type="project" value="UniProtKB-KW"/>
</dbReference>
<dbReference type="InterPro" id="IPR035437">
    <property type="entry name" value="SNase_OB-fold_sf"/>
</dbReference>
<dbReference type="EC" id="3.6.4.13" evidence="1"/>
<dbReference type="GO" id="GO:0003724">
    <property type="term" value="F:RNA helicase activity"/>
    <property type="evidence" value="ECO:0007669"/>
    <property type="project" value="UniProtKB-EC"/>
</dbReference>
<comment type="catalytic activity">
    <reaction evidence="7">
        <text>ATP + H2O = ADP + phosphate + H(+)</text>
        <dbReference type="Rhea" id="RHEA:13065"/>
        <dbReference type="ChEBI" id="CHEBI:15377"/>
        <dbReference type="ChEBI" id="CHEBI:15378"/>
        <dbReference type="ChEBI" id="CHEBI:30616"/>
        <dbReference type="ChEBI" id="CHEBI:43474"/>
        <dbReference type="ChEBI" id="CHEBI:456216"/>
        <dbReference type="EC" id="3.6.4.13"/>
    </reaction>
</comment>
<dbReference type="InterPro" id="IPR014001">
    <property type="entry name" value="Helicase_ATP-bd"/>
</dbReference>
<dbReference type="SUPFAM" id="SSF52540">
    <property type="entry name" value="P-loop containing nucleoside triphosphate hydrolases"/>
    <property type="match status" value="1"/>
</dbReference>
<evidence type="ECO:0000256" key="5">
    <source>
        <dbReference type="ARBA" id="ARBA00022806"/>
    </source>
</evidence>
<dbReference type="Gene3D" id="2.30.30.140">
    <property type="match status" value="3"/>
</dbReference>
<dbReference type="PANTHER" id="PTHR22655:SF2">
    <property type="entry name" value="ATP-DEPENDENT RNA HELICASE TDRD12-RELATED"/>
    <property type="match status" value="1"/>
</dbReference>
<evidence type="ECO:0000256" key="6">
    <source>
        <dbReference type="ARBA" id="ARBA00022840"/>
    </source>
</evidence>
<evidence type="ECO:0000256" key="9">
    <source>
        <dbReference type="SAM" id="MobiDB-lite"/>
    </source>
</evidence>
<organism evidence="12 13">
    <name type="scientific">Clunio marinus</name>
    <dbReference type="NCBI Taxonomy" id="568069"/>
    <lineage>
        <taxon>Eukaryota</taxon>
        <taxon>Metazoa</taxon>
        <taxon>Ecdysozoa</taxon>
        <taxon>Arthropoda</taxon>
        <taxon>Hexapoda</taxon>
        <taxon>Insecta</taxon>
        <taxon>Pterygota</taxon>
        <taxon>Neoptera</taxon>
        <taxon>Endopterygota</taxon>
        <taxon>Diptera</taxon>
        <taxon>Nematocera</taxon>
        <taxon>Chironomoidea</taxon>
        <taxon>Chironomidae</taxon>
        <taxon>Clunio</taxon>
    </lineage>
</organism>
<evidence type="ECO:0000256" key="2">
    <source>
        <dbReference type="ARBA" id="ARBA00022737"/>
    </source>
</evidence>
<evidence type="ECO:0000259" key="11">
    <source>
        <dbReference type="PROSITE" id="PS51192"/>
    </source>
</evidence>
<name>A0A1J1IMS3_9DIPT</name>
<gene>
    <name evidence="12" type="ORF">CLUMA_CG014281</name>
</gene>
<evidence type="ECO:0000256" key="3">
    <source>
        <dbReference type="ARBA" id="ARBA00022741"/>
    </source>
</evidence>
<keyword evidence="3" id="KW-0547">Nucleotide-binding</keyword>
<keyword evidence="8" id="KW-0175">Coiled coil</keyword>
<keyword evidence="13" id="KW-1185">Reference proteome</keyword>
<keyword evidence="6" id="KW-0067">ATP-binding</keyword>
<dbReference type="OrthoDB" id="7791192at2759"/>
<feature type="domain" description="Tudor" evidence="10">
    <location>
        <begin position="1023"/>
        <end position="1082"/>
    </location>
</feature>
<feature type="compositionally biased region" description="Basic and acidic residues" evidence="9">
    <location>
        <begin position="1395"/>
        <end position="1414"/>
    </location>
</feature>
<dbReference type="PROSITE" id="PS50304">
    <property type="entry name" value="TUDOR"/>
    <property type="match status" value="1"/>
</dbReference>
<evidence type="ECO:0000256" key="4">
    <source>
        <dbReference type="ARBA" id="ARBA00022801"/>
    </source>
</evidence>
<dbReference type="Pfam" id="PF00567">
    <property type="entry name" value="TUDOR"/>
    <property type="match status" value="3"/>
</dbReference>
<evidence type="ECO:0000256" key="8">
    <source>
        <dbReference type="SAM" id="Coils"/>
    </source>
</evidence>
<keyword evidence="5" id="KW-0347">Helicase</keyword>
<dbReference type="SUPFAM" id="SSF63748">
    <property type="entry name" value="Tudor/PWWP/MBT"/>
    <property type="match status" value="3"/>
</dbReference>
<evidence type="ECO:0000259" key="10">
    <source>
        <dbReference type="PROSITE" id="PS50304"/>
    </source>
</evidence>
<evidence type="ECO:0000313" key="12">
    <source>
        <dbReference type="EMBL" id="CRL01042.1"/>
    </source>
</evidence>
<protein>
    <recommendedName>
        <fullName evidence="1">RNA helicase</fullName>
        <ecNumber evidence="1">3.6.4.13</ecNumber>
    </recommendedName>
</protein>
<feature type="region of interest" description="Disordered" evidence="9">
    <location>
        <begin position="1372"/>
        <end position="1414"/>
    </location>
</feature>
<feature type="compositionally biased region" description="Basic and acidic residues" evidence="9">
    <location>
        <begin position="1372"/>
        <end position="1384"/>
    </location>
</feature>
<dbReference type="GO" id="GO:0005524">
    <property type="term" value="F:ATP binding"/>
    <property type="evidence" value="ECO:0007669"/>
    <property type="project" value="UniProtKB-KW"/>
</dbReference>
<dbReference type="GO" id="GO:0005737">
    <property type="term" value="C:cytoplasm"/>
    <property type="evidence" value="ECO:0007669"/>
    <property type="project" value="UniProtKB-ARBA"/>
</dbReference>
<proteinExistence type="predicted"/>
<accession>A0A1J1IMS3</accession>
<dbReference type="PANTHER" id="PTHR22655">
    <property type="entry name" value="ATP-DEPENDENT RNA HELICASE TDRD12-RELATED"/>
    <property type="match status" value="1"/>
</dbReference>